<dbReference type="GeneID" id="92796761"/>
<dbReference type="RefSeq" id="WP_000078472.1">
    <property type="nucleotide sequence ID" value="NZ_JPHZ01000007.1"/>
</dbReference>
<name>A0A0J1A912_ACIBA</name>
<accession>A0A0J1A912</accession>
<dbReference type="AlphaFoldDB" id="A0A0J1A912"/>
<proteinExistence type="predicted"/>
<sequence>MSQIVYREDNFIGELLMEKFVFKKIGEYKSDWALAYVDPNNLYSAGGGRLTVVLSSFTGSAFFSHVGQPTFKEFIAQCYAPYLLNKLFPKIEKWVDVEDGNEVIEYIAINKLSELKDGRSSGAISKRDLRNFYEHLKEIEFECFSNFFDQLTFKDRSIMCELFGEDWLWESGPSKLNPDYVYLEKMLVDVISEFKKLIGLDG</sequence>
<dbReference type="Pfam" id="PF26211">
    <property type="entry name" value="Phage_phiTE_072"/>
    <property type="match status" value="1"/>
</dbReference>
<protein>
    <submittedName>
        <fullName evidence="1">Uncharacterized protein</fullName>
    </submittedName>
</protein>
<comment type="caution">
    <text evidence="1">The sequence shown here is derived from an EMBL/GenBank/DDBJ whole genome shotgun (WGS) entry which is preliminary data.</text>
</comment>
<dbReference type="PATRIC" id="fig|1409923.3.peg.429"/>
<gene>
    <name evidence="1" type="ORF">T630_2270</name>
</gene>
<organism evidence="1 2">
    <name type="scientific">Acinetobacter baumannii MRSN 3527</name>
    <dbReference type="NCBI Taxonomy" id="1409923"/>
    <lineage>
        <taxon>Bacteria</taxon>
        <taxon>Pseudomonadati</taxon>
        <taxon>Pseudomonadota</taxon>
        <taxon>Gammaproteobacteria</taxon>
        <taxon>Moraxellales</taxon>
        <taxon>Moraxellaceae</taxon>
        <taxon>Acinetobacter</taxon>
        <taxon>Acinetobacter calcoaceticus/baumannii complex</taxon>
    </lineage>
</organism>
<dbReference type="EMBL" id="JPHZ01000007">
    <property type="protein sequence ID" value="KLT91127.1"/>
    <property type="molecule type" value="Genomic_DNA"/>
</dbReference>
<reference evidence="1 2" key="1">
    <citation type="submission" date="2014-07" db="EMBL/GenBank/DDBJ databases">
        <authorList>
            <person name="Harkins D.M."/>
            <person name="Lesho E."/>
            <person name="Waterman P.E."/>
            <person name="Chan A."/>
            <person name="Fouts D.E."/>
        </authorList>
    </citation>
    <scope>NUCLEOTIDE SEQUENCE [LARGE SCALE GENOMIC DNA]</scope>
    <source>
        <strain evidence="1 2">MRSN 3527</strain>
    </source>
</reference>
<evidence type="ECO:0000313" key="2">
    <source>
        <dbReference type="Proteomes" id="UP000036122"/>
    </source>
</evidence>
<evidence type="ECO:0000313" key="1">
    <source>
        <dbReference type="EMBL" id="KLT91127.1"/>
    </source>
</evidence>
<dbReference type="InterPro" id="IPR058701">
    <property type="entry name" value="PhiTE_072-like"/>
</dbReference>
<dbReference type="Proteomes" id="UP000036122">
    <property type="component" value="Unassembled WGS sequence"/>
</dbReference>